<keyword evidence="9" id="KW-1185">Reference proteome</keyword>
<proteinExistence type="inferred from homology"/>
<keyword evidence="5 7" id="KW-0472">Membrane</keyword>
<organism evidence="8 9">
    <name type="scientific">Saitozyma podzolica</name>
    <dbReference type="NCBI Taxonomy" id="1890683"/>
    <lineage>
        <taxon>Eukaryota</taxon>
        <taxon>Fungi</taxon>
        <taxon>Dikarya</taxon>
        <taxon>Basidiomycota</taxon>
        <taxon>Agaricomycotina</taxon>
        <taxon>Tremellomycetes</taxon>
        <taxon>Tremellales</taxon>
        <taxon>Trimorphomycetaceae</taxon>
        <taxon>Saitozyma</taxon>
    </lineage>
</organism>
<feature type="compositionally biased region" description="Low complexity" evidence="6">
    <location>
        <begin position="15"/>
        <end position="28"/>
    </location>
</feature>
<evidence type="ECO:0000256" key="7">
    <source>
        <dbReference type="SAM" id="Phobius"/>
    </source>
</evidence>
<dbReference type="Pfam" id="PF01988">
    <property type="entry name" value="VIT1"/>
    <property type="match status" value="1"/>
</dbReference>
<name>A0A427YDA5_9TREE</name>
<keyword evidence="4 7" id="KW-1133">Transmembrane helix</keyword>
<evidence type="ECO:0000256" key="6">
    <source>
        <dbReference type="SAM" id="MobiDB-lite"/>
    </source>
</evidence>
<dbReference type="EMBL" id="RSCD01000015">
    <property type="protein sequence ID" value="RSH88934.1"/>
    <property type="molecule type" value="Genomic_DNA"/>
</dbReference>
<evidence type="ECO:0000256" key="2">
    <source>
        <dbReference type="ARBA" id="ARBA00007049"/>
    </source>
</evidence>
<evidence type="ECO:0000313" key="8">
    <source>
        <dbReference type="EMBL" id="RSH88934.1"/>
    </source>
</evidence>
<dbReference type="AlphaFoldDB" id="A0A427YDA5"/>
<dbReference type="CDD" id="cd02435">
    <property type="entry name" value="CCC1"/>
    <property type="match status" value="1"/>
</dbReference>
<dbReference type="GO" id="GO:0030026">
    <property type="term" value="P:intracellular manganese ion homeostasis"/>
    <property type="evidence" value="ECO:0007669"/>
    <property type="project" value="InterPro"/>
</dbReference>
<feature type="transmembrane region" description="Helical" evidence="7">
    <location>
        <begin position="348"/>
        <end position="368"/>
    </location>
</feature>
<dbReference type="GO" id="GO:0012505">
    <property type="term" value="C:endomembrane system"/>
    <property type="evidence" value="ECO:0007669"/>
    <property type="project" value="UniProtKB-SubCell"/>
</dbReference>
<accession>A0A427YDA5</accession>
<feature type="region of interest" description="Disordered" evidence="6">
    <location>
        <begin position="101"/>
        <end position="132"/>
    </location>
</feature>
<comment type="similarity">
    <text evidence="2">Belongs to the CCC1 family.</text>
</comment>
<evidence type="ECO:0000313" key="9">
    <source>
        <dbReference type="Proteomes" id="UP000279259"/>
    </source>
</evidence>
<feature type="transmembrane region" description="Helical" evidence="7">
    <location>
        <begin position="412"/>
        <end position="433"/>
    </location>
</feature>
<gene>
    <name evidence="8" type="ORF">EHS25_002596</name>
</gene>
<reference evidence="8 9" key="1">
    <citation type="submission" date="2018-11" db="EMBL/GenBank/DDBJ databases">
        <title>Genome sequence of Saitozyma podzolica DSM 27192.</title>
        <authorList>
            <person name="Aliyu H."/>
            <person name="Gorte O."/>
            <person name="Ochsenreither K."/>
        </authorList>
    </citation>
    <scope>NUCLEOTIDE SEQUENCE [LARGE SCALE GENOMIC DNA]</scope>
    <source>
        <strain evidence="8 9">DSM 27192</strain>
    </source>
</reference>
<dbReference type="OrthoDB" id="73465at2759"/>
<feature type="compositionally biased region" description="Basic and acidic residues" evidence="6">
    <location>
        <begin position="109"/>
        <end position="118"/>
    </location>
</feature>
<evidence type="ECO:0000256" key="5">
    <source>
        <dbReference type="ARBA" id="ARBA00023136"/>
    </source>
</evidence>
<protein>
    <recommendedName>
        <fullName evidence="10">Membrane fraction protein</fullName>
    </recommendedName>
</protein>
<keyword evidence="3 7" id="KW-0812">Transmembrane</keyword>
<dbReference type="Proteomes" id="UP000279259">
    <property type="component" value="Unassembled WGS sequence"/>
</dbReference>
<feature type="transmembrane region" description="Helical" evidence="7">
    <location>
        <begin position="380"/>
        <end position="400"/>
    </location>
</feature>
<dbReference type="GO" id="GO:0005384">
    <property type="term" value="F:manganese ion transmembrane transporter activity"/>
    <property type="evidence" value="ECO:0007669"/>
    <property type="project" value="InterPro"/>
</dbReference>
<feature type="region of interest" description="Disordered" evidence="6">
    <location>
        <begin position="1"/>
        <end position="51"/>
    </location>
</feature>
<sequence>MSSCACGTPGTCCKSSSSRPSSAVPLPRSHSRRDRPAHSASVWTIEQPPPTRDEQLESILADPQPLAHKCGADGRSDRPCCRDLKGEDERNLISPEIVRDIGSGGRGCSDGEARRGEEAWGSSTTSRGPLLGGRKMTSFNASAVSWMGSPSGVFATRRPSLIIGLSDGLTVPFALTAGLSSLGSSRLVVTGGLAELCAGAISMGLGGYLASQAELDHFHYLRKQTQARVLRSCAGEMEREVHSILGPLGVKEALSRLVADDLRSVEDDLFDRPHGTTQGSEGVVEAGAVAGSSSTKKSWWPSWSNKTGAIALGDDEEGGQPKGNEEMGLTAFLLKFGEGMEEVPRSRLYISALTIGLSYFIGGLIPLVPYMADVTAETGLIISSAVTVVVLFIFGGFKTYFTGAEGGWGGYLYGATSTMVVGGLAAGAAYGLVKALGVQE</sequence>
<comment type="subcellular location">
    <subcellularLocation>
        <location evidence="1">Endomembrane system</location>
        <topology evidence="1">Multi-pass membrane protein</topology>
    </subcellularLocation>
</comment>
<dbReference type="PANTHER" id="PTHR31851">
    <property type="entry name" value="FE(2+)/MN(2+) TRANSPORTER PCL1"/>
    <property type="match status" value="1"/>
</dbReference>
<evidence type="ECO:0000256" key="4">
    <source>
        <dbReference type="ARBA" id="ARBA00022989"/>
    </source>
</evidence>
<evidence type="ECO:0000256" key="1">
    <source>
        <dbReference type="ARBA" id="ARBA00004127"/>
    </source>
</evidence>
<evidence type="ECO:0000256" key="3">
    <source>
        <dbReference type="ARBA" id="ARBA00022692"/>
    </source>
</evidence>
<comment type="caution">
    <text evidence="8">The sequence shown here is derived from an EMBL/GenBank/DDBJ whole genome shotgun (WGS) entry which is preliminary data.</text>
</comment>
<evidence type="ECO:0008006" key="10">
    <source>
        <dbReference type="Google" id="ProtNLM"/>
    </source>
</evidence>
<dbReference type="STRING" id="1890683.A0A427YDA5"/>
<dbReference type="InterPro" id="IPR008217">
    <property type="entry name" value="Ccc1_fam"/>
</dbReference>